<feature type="compositionally biased region" description="Polar residues" evidence="4">
    <location>
        <begin position="21"/>
        <end position="31"/>
    </location>
</feature>
<evidence type="ECO:0000256" key="1">
    <source>
        <dbReference type="ARBA" id="ARBA00022707"/>
    </source>
</evidence>
<name>A0A1X2GXG0_9FUNG</name>
<sequence length="89" mass="9422">MGNCCSGQQRKGGQTLGGPATATSPSSSNGQVVGANAKEAMLKAAEERRQKAENRGVQQGGGSLSKKLNEERGKKYVPEQRSNSPEMWD</sequence>
<organism evidence="5 6">
    <name type="scientific">Hesseltinella vesiculosa</name>
    <dbReference type="NCBI Taxonomy" id="101127"/>
    <lineage>
        <taxon>Eukaryota</taxon>
        <taxon>Fungi</taxon>
        <taxon>Fungi incertae sedis</taxon>
        <taxon>Mucoromycota</taxon>
        <taxon>Mucoromycotina</taxon>
        <taxon>Mucoromycetes</taxon>
        <taxon>Mucorales</taxon>
        <taxon>Cunninghamellaceae</taxon>
        <taxon>Hesseltinella</taxon>
    </lineage>
</organism>
<dbReference type="Pfam" id="PF15811">
    <property type="entry name" value="SVIP"/>
    <property type="match status" value="1"/>
</dbReference>
<evidence type="ECO:0000256" key="3">
    <source>
        <dbReference type="ARBA" id="ARBA00023288"/>
    </source>
</evidence>
<dbReference type="InterPro" id="IPR031632">
    <property type="entry name" value="SVIP"/>
</dbReference>
<feature type="compositionally biased region" description="Basic and acidic residues" evidence="4">
    <location>
        <begin position="40"/>
        <end position="54"/>
    </location>
</feature>
<dbReference type="Proteomes" id="UP000242146">
    <property type="component" value="Unassembled WGS sequence"/>
</dbReference>
<gene>
    <name evidence="5" type="ORF">DM01DRAFT_1005129</name>
</gene>
<keyword evidence="2" id="KW-0564">Palmitate</keyword>
<dbReference type="EMBL" id="MCGT01000001">
    <property type="protein sequence ID" value="ORX62767.1"/>
    <property type="molecule type" value="Genomic_DNA"/>
</dbReference>
<dbReference type="AlphaFoldDB" id="A0A1X2GXG0"/>
<keyword evidence="6" id="KW-1185">Reference proteome</keyword>
<reference evidence="5 6" key="1">
    <citation type="submission" date="2016-07" db="EMBL/GenBank/DDBJ databases">
        <title>Pervasive Adenine N6-methylation of Active Genes in Fungi.</title>
        <authorList>
            <consortium name="DOE Joint Genome Institute"/>
            <person name="Mondo S.J."/>
            <person name="Dannebaum R.O."/>
            <person name="Kuo R.C."/>
            <person name="Labutti K."/>
            <person name="Haridas S."/>
            <person name="Kuo A."/>
            <person name="Salamov A."/>
            <person name="Ahrendt S.R."/>
            <person name="Lipzen A."/>
            <person name="Sullivan W."/>
            <person name="Andreopoulos W.B."/>
            <person name="Clum A."/>
            <person name="Lindquist E."/>
            <person name="Daum C."/>
            <person name="Ramamoorthy G.K."/>
            <person name="Gryganskyi A."/>
            <person name="Culley D."/>
            <person name="Magnuson J.K."/>
            <person name="James T.Y."/>
            <person name="O'Malley M.A."/>
            <person name="Stajich J.E."/>
            <person name="Spatafora J.W."/>
            <person name="Visel A."/>
            <person name="Grigoriev I.V."/>
        </authorList>
    </citation>
    <scope>NUCLEOTIDE SEQUENCE [LARGE SCALE GENOMIC DNA]</scope>
    <source>
        <strain evidence="5 6">NRRL 3301</strain>
    </source>
</reference>
<protein>
    <submittedName>
        <fullName evidence="5">Uncharacterized protein</fullName>
    </submittedName>
</protein>
<feature type="region of interest" description="Disordered" evidence="4">
    <location>
        <begin position="1"/>
        <end position="89"/>
    </location>
</feature>
<keyword evidence="1" id="KW-0519">Myristate</keyword>
<evidence type="ECO:0000256" key="2">
    <source>
        <dbReference type="ARBA" id="ARBA00023139"/>
    </source>
</evidence>
<accession>A0A1X2GXG0</accession>
<dbReference type="OrthoDB" id="2278444at2759"/>
<proteinExistence type="predicted"/>
<feature type="compositionally biased region" description="Polar residues" evidence="4">
    <location>
        <begin position="80"/>
        <end position="89"/>
    </location>
</feature>
<keyword evidence="3" id="KW-0449">Lipoprotein</keyword>
<evidence type="ECO:0000313" key="5">
    <source>
        <dbReference type="EMBL" id="ORX62767.1"/>
    </source>
</evidence>
<feature type="compositionally biased region" description="Basic and acidic residues" evidence="4">
    <location>
        <begin position="67"/>
        <end position="78"/>
    </location>
</feature>
<feature type="compositionally biased region" description="Polar residues" evidence="4">
    <location>
        <begin position="1"/>
        <end position="12"/>
    </location>
</feature>
<evidence type="ECO:0000256" key="4">
    <source>
        <dbReference type="SAM" id="MobiDB-lite"/>
    </source>
</evidence>
<comment type="caution">
    <text evidence="5">The sequence shown here is derived from an EMBL/GenBank/DDBJ whole genome shotgun (WGS) entry which is preliminary data.</text>
</comment>
<evidence type="ECO:0000313" key="6">
    <source>
        <dbReference type="Proteomes" id="UP000242146"/>
    </source>
</evidence>